<keyword evidence="1" id="KW-0472">Membrane</keyword>
<evidence type="ECO:0000256" key="1">
    <source>
        <dbReference type="SAM" id="Phobius"/>
    </source>
</evidence>
<name>A0A1X7TBG0_AMPQE</name>
<accession>A0A1X7TBG0</accession>
<keyword evidence="1" id="KW-1133">Transmembrane helix</keyword>
<reference evidence="2" key="1">
    <citation type="submission" date="2017-05" db="UniProtKB">
        <authorList>
            <consortium name="EnsemblMetazoa"/>
        </authorList>
    </citation>
    <scope>IDENTIFICATION</scope>
</reference>
<evidence type="ECO:0000313" key="2">
    <source>
        <dbReference type="EnsemblMetazoa" id="Aqu2.1.11903_001"/>
    </source>
</evidence>
<organism evidence="2">
    <name type="scientific">Amphimedon queenslandica</name>
    <name type="common">Sponge</name>
    <dbReference type="NCBI Taxonomy" id="400682"/>
    <lineage>
        <taxon>Eukaryota</taxon>
        <taxon>Metazoa</taxon>
        <taxon>Porifera</taxon>
        <taxon>Demospongiae</taxon>
        <taxon>Heteroscleromorpha</taxon>
        <taxon>Haplosclerida</taxon>
        <taxon>Niphatidae</taxon>
        <taxon>Amphimedon</taxon>
    </lineage>
</organism>
<dbReference type="AlphaFoldDB" id="A0A1X7TBG0"/>
<sequence>MSCYLPSSTASVSYGKPFTGATPDELKKYIQSLWDDEFVFFPNYDEENEWDVYLLYKSLLGHYSILFLLPGHTEGFFIHLLVDNTRRQTRFVLNYVKLSKFKSNLKALSLGTTEPFTAAHIITKAHDILVDMGSYHALSNNCQDYCKQIANSIGVSSRFNNWKDAVFADIFDGKIVLTPFVVSSAIVDELSPSTLPSHVGPGRDSSLIMTIHDLYE</sequence>
<dbReference type="EnsemblMetazoa" id="Aqu2.1.11903_001">
    <property type="protein sequence ID" value="Aqu2.1.11903_001"/>
    <property type="gene ID" value="Aqu2.1.11903"/>
</dbReference>
<dbReference type="eggNOG" id="KOG2324">
    <property type="taxonomic scope" value="Eukaryota"/>
</dbReference>
<keyword evidence="1" id="KW-0812">Transmembrane</keyword>
<proteinExistence type="predicted"/>
<dbReference type="InParanoid" id="A0A1X7TBG0"/>
<protein>
    <submittedName>
        <fullName evidence="2">Uncharacterized protein</fullName>
    </submittedName>
</protein>
<feature type="transmembrane region" description="Helical" evidence="1">
    <location>
        <begin position="60"/>
        <end position="82"/>
    </location>
</feature>